<dbReference type="Pfam" id="PF00107">
    <property type="entry name" value="ADH_zinc_N"/>
    <property type="match status" value="1"/>
</dbReference>
<evidence type="ECO:0000256" key="4">
    <source>
        <dbReference type="ARBA" id="ARBA00022833"/>
    </source>
</evidence>
<name>A0ABZ0S1C6_9BACI</name>
<feature type="domain" description="Enoyl reductase (ER)" evidence="8">
    <location>
        <begin position="17"/>
        <end position="334"/>
    </location>
</feature>
<comment type="similarity">
    <text evidence="2 6">Belongs to the zinc-containing alcohol dehydrogenase family.</text>
</comment>
<keyword evidence="7" id="KW-0472">Membrane</keyword>
<evidence type="ECO:0000313" key="9">
    <source>
        <dbReference type="EMBL" id="WPK12828.1"/>
    </source>
</evidence>
<gene>
    <name evidence="9" type="ORF">R6U77_03740</name>
</gene>
<evidence type="ECO:0000256" key="3">
    <source>
        <dbReference type="ARBA" id="ARBA00022723"/>
    </source>
</evidence>
<dbReference type="InterPro" id="IPR013149">
    <property type="entry name" value="ADH-like_C"/>
</dbReference>
<comment type="cofactor">
    <cofactor evidence="1 6">
        <name>Zn(2+)</name>
        <dbReference type="ChEBI" id="CHEBI:29105"/>
    </cofactor>
</comment>
<dbReference type="SUPFAM" id="SSF50129">
    <property type="entry name" value="GroES-like"/>
    <property type="match status" value="1"/>
</dbReference>
<protein>
    <submittedName>
        <fullName evidence="9">NAD(P)-dependent alcohol dehydrogenase</fullName>
    </submittedName>
</protein>
<evidence type="ECO:0000256" key="7">
    <source>
        <dbReference type="SAM" id="Phobius"/>
    </source>
</evidence>
<keyword evidence="4 6" id="KW-0862">Zinc</keyword>
<evidence type="ECO:0000256" key="6">
    <source>
        <dbReference type="RuleBase" id="RU361277"/>
    </source>
</evidence>
<dbReference type="InterPro" id="IPR013154">
    <property type="entry name" value="ADH-like_N"/>
</dbReference>
<dbReference type="Gene3D" id="3.90.180.10">
    <property type="entry name" value="Medium-chain alcohol dehydrogenases, catalytic domain"/>
    <property type="match status" value="1"/>
</dbReference>
<dbReference type="Pfam" id="PF08240">
    <property type="entry name" value="ADH_N"/>
    <property type="match status" value="1"/>
</dbReference>
<keyword evidence="5" id="KW-0560">Oxidoreductase</keyword>
<dbReference type="PANTHER" id="PTHR43161">
    <property type="entry name" value="SORBITOL DEHYDROGENASE"/>
    <property type="match status" value="1"/>
</dbReference>
<feature type="transmembrane region" description="Helical" evidence="7">
    <location>
        <begin position="177"/>
        <end position="196"/>
    </location>
</feature>
<dbReference type="CDD" id="cd05285">
    <property type="entry name" value="sorbitol_DH"/>
    <property type="match status" value="1"/>
</dbReference>
<reference evidence="9 10" key="1">
    <citation type="submission" date="2023-09" db="EMBL/GenBank/DDBJ databases">
        <authorList>
            <person name="Page C.A."/>
            <person name="Perez-Diaz I.M."/>
        </authorList>
    </citation>
    <scope>NUCLEOTIDE SEQUENCE [LARGE SCALE GENOMIC DNA]</scope>
    <source>
        <strain evidence="9 10">Ll15</strain>
    </source>
</reference>
<dbReference type="Proteomes" id="UP001322664">
    <property type="component" value="Chromosome"/>
</dbReference>
<evidence type="ECO:0000313" key="10">
    <source>
        <dbReference type="Proteomes" id="UP001322664"/>
    </source>
</evidence>
<dbReference type="PROSITE" id="PS00059">
    <property type="entry name" value="ADH_ZINC"/>
    <property type="match status" value="1"/>
</dbReference>
<keyword evidence="7" id="KW-0812">Transmembrane</keyword>
<dbReference type="InterPro" id="IPR045306">
    <property type="entry name" value="SDH-like"/>
</dbReference>
<dbReference type="InterPro" id="IPR020843">
    <property type="entry name" value="ER"/>
</dbReference>
<dbReference type="Gene3D" id="3.40.50.720">
    <property type="entry name" value="NAD(P)-binding Rossmann-like Domain"/>
    <property type="match status" value="1"/>
</dbReference>
<evidence type="ECO:0000256" key="2">
    <source>
        <dbReference type="ARBA" id="ARBA00008072"/>
    </source>
</evidence>
<dbReference type="InterPro" id="IPR036291">
    <property type="entry name" value="NAD(P)-bd_dom_sf"/>
</dbReference>
<accession>A0ABZ0S1C6</accession>
<dbReference type="EMBL" id="CP137624">
    <property type="protein sequence ID" value="WPK12828.1"/>
    <property type="molecule type" value="Genomic_DNA"/>
</dbReference>
<dbReference type="SUPFAM" id="SSF51735">
    <property type="entry name" value="NAD(P)-binding Rossmann-fold domains"/>
    <property type="match status" value="1"/>
</dbReference>
<dbReference type="SMART" id="SM00829">
    <property type="entry name" value="PKS_ER"/>
    <property type="match status" value="1"/>
</dbReference>
<evidence type="ECO:0000256" key="5">
    <source>
        <dbReference type="ARBA" id="ARBA00023002"/>
    </source>
</evidence>
<dbReference type="RefSeq" id="WP_319837505.1">
    <property type="nucleotide sequence ID" value="NZ_CP137624.1"/>
</dbReference>
<dbReference type="InterPro" id="IPR011032">
    <property type="entry name" value="GroES-like_sf"/>
</dbReference>
<keyword evidence="3 6" id="KW-0479">Metal-binding</keyword>
<dbReference type="InterPro" id="IPR002328">
    <property type="entry name" value="ADH_Zn_CS"/>
</dbReference>
<evidence type="ECO:0000256" key="1">
    <source>
        <dbReference type="ARBA" id="ARBA00001947"/>
    </source>
</evidence>
<organism evidence="9 10">
    <name type="scientific">Lysinibacillus louembei</name>
    <dbReference type="NCBI Taxonomy" id="1470088"/>
    <lineage>
        <taxon>Bacteria</taxon>
        <taxon>Bacillati</taxon>
        <taxon>Bacillota</taxon>
        <taxon>Bacilli</taxon>
        <taxon>Bacillales</taxon>
        <taxon>Bacillaceae</taxon>
        <taxon>Lysinibacillus</taxon>
    </lineage>
</organism>
<sequence>MRTVDRNQKMQVASLIGLSQVEVDYDTIPEVLPNEVLVKVEAVGICGSDIHYYQHGHIGARTVQYPHIQGHEFAGTVVEIGEEVTNFAVGDRVTVEPGVPCRKCEKCRNGKYNLCDKVVFLSTPPHKGALRQYVSHPEDFVFPIPDELTFEEATLAEPLSVAIHALRRANLRPGMRVLITGMGPVGLMCACAARFYNASEIFVTDMVEHKLQVAVGLGATNTVHIPAEEIPKDYFDIVIETSGAKPAIQSGIQALKKGGKLVSIGFPKDAEVPIDLTLMLQRELDLITVYRYANTFPLAITILKELKEVIGTVITSTFELKDISEAMRRRRKRIWIRLKSLFIQINRGGYN</sequence>
<keyword evidence="10" id="KW-1185">Reference proteome</keyword>
<evidence type="ECO:0000259" key="8">
    <source>
        <dbReference type="SMART" id="SM00829"/>
    </source>
</evidence>
<keyword evidence="7" id="KW-1133">Transmembrane helix</keyword>
<dbReference type="PANTHER" id="PTHR43161:SF9">
    <property type="entry name" value="SORBITOL DEHYDROGENASE"/>
    <property type="match status" value="1"/>
</dbReference>
<proteinExistence type="inferred from homology"/>